<dbReference type="RefSeq" id="WP_095989979.1">
    <property type="nucleotide sequence ID" value="NZ_CP022098.1"/>
</dbReference>
<dbReference type="KEGG" id="cfus:CYFUS_007898"/>
<sequence length="632" mass="68717">MRRIGSGHAALAAIALLFAALPAWAEVEFYQTVDRTEVGTEDVFQLTVVVVDPPDNAQVRFPAPEDFEVLSSSQSTQRSIQMSGGGPPVIQTVRKHVLMMRAQRAGTLTIPPAVLPVGSSTLRTDSIKMTVRKGRVSPPGGQAQAGRQRMPDPFRNFPPFGGMPDPFADEEEEEQDPRGGIQEDVRIPRGDSDLFVRATLDKKQAYVGEQVTLSLYIYSRVDLSSVDSVSMPKLEGFWSEDVESPTQLTGEQRIVNGIPYRTYLLRRRALFPMKTGTLSITPAEADITTGMLFVGHRVHRVSNPLEVEVKPLPPGGPKGMSTAQVGDWKLSVETSQQRVELGQPVTVKVVLEGSGNVKNITPPRLEAPPAFKVYDPTTTDKMTPNKLRVQGRRTQEYLVMPQRTGTFTLPSLEFPYFDPKTGRYEVSRTEPVEIVVESGAGGVASAQAGSSAPMADAAAEPKNVLTAGGLRPLRYQARFEAPAAAVWQRPFFLPAVLAPVGLMLALALGGLVRGRWSAQDEGSRSRQRARAARKQLAAAEKLRAGNSSAFYGEVEKALLNFLAARLRVPVGGLTRDALDAKLTEAGVEGARRQRVRFVLEACDTGRFAPGAEPAARERILDDAAAVMEGWDK</sequence>
<name>A0A250JFP0_9BACT</name>
<keyword evidence="2" id="KW-0732">Signal</keyword>
<dbReference type="AlphaFoldDB" id="A0A250JFP0"/>
<evidence type="ECO:0000313" key="4">
    <source>
        <dbReference type="Proteomes" id="UP000217257"/>
    </source>
</evidence>
<feature type="region of interest" description="Disordered" evidence="1">
    <location>
        <begin position="161"/>
        <end position="185"/>
    </location>
</feature>
<evidence type="ECO:0000256" key="1">
    <source>
        <dbReference type="SAM" id="MobiDB-lite"/>
    </source>
</evidence>
<dbReference type="EMBL" id="CP022098">
    <property type="protein sequence ID" value="ATB42420.1"/>
    <property type="molecule type" value="Genomic_DNA"/>
</dbReference>
<dbReference type="Pfam" id="PF13584">
    <property type="entry name" value="BatD"/>
    <property type="match status" value="2"/>
</dbReference>
<gene>
    <name evidence="3" type="ORF">CYFUS_007898</name>
</gene>
<proteinExistence type="predicted"/>
<evidence type="ECO:0000256" key="2">
    <source>
        <dbReference type="SAM" id="SignalP"/>
    </source>
</evidence>
<feature type="signal peptide" evidence="2">
    <location>
        <begin position="1"/>
        <end position="25"/>
    </location>
</feature>
<dbReference type="PANTHER" id="PTHR40940:SF2">
    <property type="entry name" value="BATD"/>
    <property type="match status" value="1"/>
</dbReference>
<accession>A0A250JFP0</accession>
<feature type="region of interest" description="Disordered" evidence="1">
    <location>
        <begin position="132"/>
        <end position="151"/>
    </location>
</feature>
<dbReference type="InterPro" id="IPR025738">
    <property type="entry name" value="BatD"/>
</dbReference>
<dbReference type="PANTHER" id="PTHR40940">
    <property type="entry name" value="PROTEIN BATD-RELATED"/>
    <property type="match status" value="1"/>
</dbReference>
<feature type="chain" id="PRO_5013236304" evidence="2">
    <location>
        <begin position="26"/>
        <end position="632"/>
    </location>
</feature>
<dbReference type="Proteomes" id="UP000217257">
    <property type="component" value="Chromosome"/>
</dbReference>
<protein>
    <submittedName>
        <fullName evidence="3">Aerotolerance protein BatD</fullName>
    </submittedName>
</protein>
<evidence type="ECO:0000313" key="3">
    <source>
        <dbReference type="EMBL" id="ATB42420.1"/>
    </source>
</evidence>
<organism evidence="3 4">
    <name type="scientific">Cystobacter fuscus</name>
    <dbReference type="NCBI Taxonomy" id="43"/>
    <lineage>
        <taxon>Bacteria</taxon>
        <taxon>Pseudomonadati</taxon>
        <taxon>Myxococcota</taxon>
        <taxon>Myxococcia</taxon>
        <taxon>Myxococcales</taxon>
        <taxon>Cystobacterineae</taxon>
        <taxon>Archangiaceae</taxon>
        <taxon>Cystobacter</taxon>
    </lineage>
</organism>
<reference evidence="3 4" key="1">
    <citation type="submission" date="2017-06" db="EMBL/GenBank/DDBJ databases">
        <title>Sequencing and comparative analysis of myxobacterial genomes.</title>
        <authorList>
            <person name="Rupp O."/>
            <person name="Goesmann A."/>
            <person name="Sogaard-Andersen L."/>
        </authorList>
    </citation>
    <scope>NUCLEOTIDE SEQUENCE [LARGE SCALE GENOMIC DNA]</scope>
    <source>
        <strain evidence="3 4">DSM 52655</strain>
    </source>
</reference>